<organism evidence="1 2">
    <name type="scientific">Anaerohalosphaera lusitana</name>
    <dbReference type="NCBI Taxonomy" id="1936003"/>
    <lineage>
        <taxon>Bacteria</taxon>
        <taxon>Pseudomonadati</taxon>
        <taxon>Planctomycetota</taxon>
        <taxon>Phycisphaerae</taxon>
        <taxon>Sedimentisphaerales</taxon>
        <taxon>Anaerohalosphaeraceae</taxon>
        <taxon>Anaerohalosphaera</taxon>
    </lineage>
</organism>
<keyword evidence="2" id="KW-1185">Reference proteome</keyword>
<dbReference type="EMBL" id="CP019791">
    <property type="protein sequence ID" value="AQT69985.1"/>
    <property type="molecule type" value="Genomic_DNA"/>
</dbReference>
<dbReference type="Proteomes" id="UP000189674">
    <property type="component" value="Chromosome"/>
</dbReference>
<dbReference type="STRING" id="1936003.STSP2_03186"/>
<accession>A0A1U9NQ91</accession>
<dbReference type="SUPFAM" id="SSF49464">
    <property type="entry name" value="Carboxypeptidase regulatory domain-like"/>
    <property type="match status" value="2"/>
</dbReference>
<sequence length="459" mass="51571">MSKLSNDEKGEFFKFRDYVRLAPYHSSTDVSKKVYVDIHNNNAHFEITNYYGHELQIEIGDFSHTIDIDEDDLSDVVINIPTPESFETRKVTFEFVPASPSQPIPDSGKFKVTYKKLPSARYAHSETLDIKTGTAQIKIPTPNRISWQPTKDTNFFFYRDSAKINSASSTIQTIKCYPAGAIFGKFKNTSPNQTRANLGIHVIERSPALPDNRHQTPIVNLNGSVGSIDLRTEGSYYIGPVPLDGEYGITVTVGNYYWLTDPIKLTPKRSICEYDITIPQNAVDLKGTLLDTRRNPITDATISLHIDAPFGGRTHSYGDTIETDQKGRFTIPSVNPDPKLEYSITFTAPGYVKTKHELTPTAHNKLTLEPALTVTGTVIDKKTGKPKPNIRINFWPTTGRDANLKLFEVTTDSNGRFTASQFANTTYNYRLEKDYSYSSKNTGKINPAKTPNTKLYWNP</sequence>
<dbReference type="AlphaFoldDB" id="A0A1U9NQ91"/>
<proteinExistence type="predicted"/>
<evidence type="ECO:0000313" key="2">
    <source>
        <dbReference type="Proteomes" id="UP000189674"/>
    </source>
</evidence>
<dbReference type="KEGG" id="alus:STSP2_03186"/>
<name>A0A1U9NQ91_9BACT</name>
<protein>
    <submittedName>
        <fullName evidence="1">Putative lipoprotein, rSAM/lipoprotein system</fullName>
    </submittedName>
</protein>
<evidence type="ECO:0000313" key="1">
    <source>
        <dbReference type="EMBL" id="AQT69985.1"/>
    </source>
</evidence>
<dbReference type="Gene3D" id="2.60.40.1120">
    <property type="entry name" value="Carboxypeptidase-like, regulatory domain"/>
    <property type="match status" value="2"/>
</dbReference>
<dbReference type="Pfam" id="PF13620">
    <property type="entry name" value="CarboxypepD_reg"/>
    <property type="match status" value="1"/>
</dbReference>
<dbReference type="InterPro" id="IPR008969">
    <property type="entry name" value="CarboxyPept-like_regulatory"/>
</dbReference>
<gene>
    <name evidence="1" type="ORF">STSP2_03186</name>
</gene>
<dbReference type="RefSeq" id="WP_146663618.1">
    <property type="nucleotide sequence ID" value="NZ_CP019791.1"/>
</dbReference>
<keyword evidence="1" id="KW-0449">Lipoprotein</keyword>
<reference evidence="2" key="1">
    <citation type="submission" date="2017-02" db="EMBL/GenBank/DDBJ databases">
        <title>Comparative genomics and description of representatives of a novel lineage of planctomycetes thriving in anoxic sediments.</title>
        <authorList>
            <person name="Spring S."/>
            <person name="Bunk B."/>
            <person name="Sproer C."/>
        </authorList>
    </citation>
    <scope>NUCLEOTIDE SEQUENCE [LARGE SCALE GENOMIC DNA]</scope>
    <source>
        <strain evidence="2">ST-NAGAB-D1</strain>
    </source>
</reference>
<dbReference type="OrthoDB" id="256352at2"/>